<feature type="transmembrane region" description="Helical" evidence="9">
    <location>
        <begin position="7"/>
        <end position="32"/>
    </location>
</feature>
<dbReference type="Proteomes" id="UP000193862">
    <property type="component" value="Unassembled WGS sequence"/>
</dbReference>
<feature type="transmembrane region" description="Helical" evidence="9">
    <location>
        <begin position="52"/>
        <end position="75"/>
    </location>
</feature>
<dbReference type="GO" id="GO:0022857">
    <property type="term" value="F:transmembrane transporter activity"/>
    <property type="evidence" value="ECO:0007669"/>
    <property type="project" value="UniProtKB-UniRule"/>
</dbReference>
<keyword evidence="6 9" id="KW-1133">Transmembrane helix</keyword>
<dbReference type="InterPro" id="IPR007387">
    <property type="entry name" value="TRAP_DctQ"/>
</dbReference>
<keyword evidence="12" id="KW-1185">Reference proteome</keyword>
<proteinExistence type="inferred from homology"/>
<evidence type="ECO:0000256" key="7">
    <source>
        <dbReference type="ARBA" id="ARBA00023136"/>
    </source>
</evidence>
<feature type="transmembrane region" description="Helical" evidence="9">
    <location>
        <begin position="87"/>
        <end position="108"/>
    </location>
</feature>
<protein>
    <recommendedName>
        <fullName evidence="9">TRAP transporter small permease protein</fullName>
    </recommendedName>
</protein>
<dbReference type="EMBL" id="FWFS01000003">
    <property type="protein sequence ID" value="SLN29161.1"/>
    <property type="molecule type" value="Genomic_DNA"/>
</dbReference>
<dbReference type="OrthoDB" id="4964541at2"/>
<keyword evidence="4 9" id="KW-0997">Cell inner membrane</keyword>
<evidence type="ECO:0000256" key="6">
    <source>
        <dbReference type="ARBA" id="ARBA00022989"/>
    </source>
</evidence>
<gene>
    <name evidence="11" type="primary">siaT_9</name>
    <name evidence="11" type="ORF">AQS8620_00894</name>
</gene>
<evidence type="ECO:0000313" key="11">
    <source>
        <dbReference type="EMBL" id="SLN29161.1"/>
    </source>
</evidence>
<keyword evidence="7 9" id="KW-0472">Membrane</keyword>
<evidence type="ECO:0000256" key="2">
    <source>
        <dbReference type="ARBA" id="ARBA00022448"/>
    </source>
</evidence>
<evidence type="ECO:0000256" key="3">
    <source>
        <dbReference type="ARBA" id="ARBA00022475"/>
    </source>
</evidence>
<comment type="subcellular location">
    <subcellularLocation>
        <location evidence="1 9">Cell inner membrane</location>
        <topology evidence="1 9">Multi-pass membrane protein</topology>
    </subcellularLocation>
</comment>
<evidence type="ECO:0000256" key="8">
    <source>
        <dbReference type="ARBA" id="ARBA00038436"/>
    </source>
</evidence>
<dbReference type="GO" id="GO:0005886">
    <property type="term" value="C:plasma membrane"/>
    <property type="evidence" value="ECO:0007669"/>
    <property type="project" value="UniProtKB-SubCell"/>
</dbReference>
<dbReference type="PANTHER" id="PTHR35011">
    <property type="entry name" value="2,3-DIKETO-L-GULONATE TRAP TRANSPORTER SMALL PERMEASE PROTEIN YIAM"/>
    <property type="match status" value="1"/>
</dbReference>
<reference evidence="11 12" key="1">
    <citation type="submission" date="2017-03" db="EMBL/GenBank/DDBJ databases">
        <authorList>
            <person name="Afonso C.L."/>
            <person name="Miller P.J."/>
            <person name="Scott M.A."/>
            <person name="Spackman E."/>
            <person name="Goraichik I."/>
            <person name="Dimitrov K.M."/>
            <person name="Suarez D.L."/>
            <person name="Swayne D.E."/>
        </authorList>
    </citation>
    <scope>NUCLEOTIDE SEQUENCE [LARGE SCALE GENOMIC DNA]</scope>
    <source>
        <strain evidence="11 12">CECT 8620</strain>
    </source>
</reference>
<dbReference type="RefSeq" id="WP_085835658.1">
    <property type="nucleotide sequence ID" value="NZ_FWFS01000003.1"/>
</dbReference>
<keyword evidence="3" id="KW-1003">Cell membrane</keyword>
<evidence type="ECO:0000313" key="12">
    <source>
        <dbReference type="Proteomes" id="UP000193862"/>
    </source>
</evidence>
<dbReference type="PANTHER" id="PTHR35011:SF2">
    <property type="entry name" value="2,3-DIKETO-L-GULONATE TRAP TRANSPORTER SMALL PERMEASE PROTEIN YIAM"/>
    <property type="match status" value="1"/>
</dbReference>
<sequence>MKRVRRVLDALLGGVLALLLGGMVLILAWQVISRYLLGAPSTLSEETLRFGVIWMSLLGAAYATGQGSHMAVDFFRDMSPPRVNRMLHYLVPISFIVFAVFVLILGGLRGVTIASGQHSPVLRVPMGLIYASLPTSGVLIVLYSLLNIVDLKLGARRLPDELARALGAGD</sequence>
<comment type="similarity">
    <text evidence="8 9">Belongs to the TRAP transporter small permease family.</text>
</comment>
<organism evidence="11 12">
    <name type="scientific">Aquimixticola soesokkakensis</name>
    <dbReference type="NCBI Taxonomy" id="1519096"/>
    <lineage>
        <taxon>Bacteria</taxon>
        <taxon>Pseudomonadati</taxon>
        <taxon>Pseudomonadota</taxon>
        <taxon>Alphaproteobacteria</taxon>
        <taxon>Rhodobacterales</taxon>
        <taxon>Paracoccaceae</taxon>
        <taxon>Aquimixticola</taxon>
    </lineage>
</organism>
<evidence type="ECO:0000256" key="9">
    <source>
        <dbReference type="RuleBase" id="RU369079"/>
    </source>
</evidence>
<comment type="function">
    <text evidence="9">Part of the tripartite ATP-independent periplasmic (TRAP) transport system.</text>
</comment>
<feature type="transmembrane region" description="Helical" evidence="9">
    <location>
        <begin position="128"/>
        <end position="149"/>
    </location>
</feature>
<keyword evidence="5 9" id="KW-0812">Transmembrane</keyword>
<evidence type="ECO:0000259" key="10">
    <source>
        <dbReference type="Pfam" id="PF04290"/>
    </source>
</evidence>
<dbReference type="Pfam" id="PF04290">
    <property type="entry name" value="DctQ"/>
    <property type="match status" value="1"/>
</dbReference>
<evidence type="ECO:0000256" key="4">
    <source>
        <dbReference type="ARBA" id="ARBA00022519"/>
    </source>
</evidence>
<accession>A0A1Y5S3W1</accession>
<dbReference type="GO" id="GO:0015740">
    <property type="term" value="P:C4-dicarboxylate transport"/>
    <property type="evidence" value="ECO:0007669"/>
    <property type="project" value="TreeGrafter"/>
</dbReference>
<comment type="subunit">
    <text evidence="9">The complex comprises the extracytoplasmic solute receptor protein and the two transmembrane proteins.</text>
</comment>
<dbReference type="InterPro" id="IPR055348">
    <property type="entry name" value="DctQ"/>
</dbReference>
<dbReference type="AlphaFoldDB" id="A0A1Y5S3W1"/>
<evidence type="ECO:0000256" key="1">
    <source>
        <dbReference type="ARBA" id="ARBA00004429"/>
    </source>
</evidence>
<name>A0A1Y5S3W1_9RHOB</name>
<keyword evidence="2 9" id="KW-0813">Transport</keyword>
<evidence type="ECO:0000256" key="5">
    <source>
        <dbReference type="ARBA" id="ARBA00022692"/>
    </source>
</evidence>
<feature type="domain" description="Tripartite ATP-independent periplasmic transporters DctQ component" evidence="10">
    <location>
        <begin position="23"/>
        <end position="150"/>
    </location>
</feature>